<name>A0ABP0SR16_9DINO</name>
<proteinExistence type="predicted"/>
<reference evidence="1 2" key="1">
    <citation type="submission" date="2024-02" db="EMBL/GenBank/DDBJ databases">
        <authorList>
            <person name="Chen Y."/>
            <person name="Shah S."/>
            <person name="Dougan E. K."/>
            <person name="Thang M."/>
            <person name="Chan C."/>
        </authorList>
    </citation>
    <scope>NUCLEOTIDE SEQUENCE [LARGE SCALE GENOMIC DNA]</scope>
</reference>
<dbReference type="Proteomes" id="UP001642484">
    <property type="component" value="Unassembled WGS sequence"/>
</dbReference>
<keyword evidence="2" id="KW-1185">Reference proteome</keyword>
<accession>A0ABP0SR16</accession>
<protein>
    <recommendedName>
        <fullName evidence="3">4Fe-4S ferredoxin-type domain-containing protein</fullName>
    </recommendedName>
</protein>
<organism evidence="1 2">
    <name type="scientific">Durusdinium trenchii</name>
    <dbReference type="NCBI Taxonomy" id="1381693"/>
    <lineage>
        <taxon>Eukaryota</taxon>
        <taxon>Sar</taxon>
        <taxon>Alveolata</taxon>
        <taxon>Dinophyceae</taxon>
        <taxon>Suessiales</taxon>
        <taxon>Symbiodiniaceae</taxon>
        <taxon>Durusdinium</taxon>
    </lineage>
</organism>
<dbReference type="EMBL" id="CAXAMN010028040">
    <property type="protein sequence ID" value="CAK9114851.1"/>
    <property type="molecule type" value="Genomic_DNA"/>
</dbReference>
<comment type="caution">
    <text evidence="1">The sequence shown here is derived from an EMBL/GenBank/DDBJ whole genome shotgun (WGS) entry which is preliminary data.</text>
</comment>
<evidence type="ECO:0000313" key="1">
    <source>
        <dbReference type="EMBL" id="CAK9114851.1"/>
    </source>
</evidence>
<gene>
    <name evidence="1" type="ORF">CCMP2556_LOCUS53103</name>
</gene>
<sequence>MIGHGQLSVSGAVDLANQMKDDGLGHKAVEALASLGCGGAYPSNCERDLFRWLSTLFGFQLQPYVIPLKLQVDSYTPKEQAVRVLLPHEILHALSGHPFAFDSLIKGNMSDESRMCFWKHCRRLEGWRGHPALSSSPLDRLVPITLHNDGAQMYTDDEFCVWSVASLFGSVGLVQDPLLQKFPFVIIAERHMRSEAVRKQVNTTVAQLFAWSIQISMDGKAPSVGFFEEELTGYRAEIAGQQLAKGWRACYFTTKADLKARKIMHDFTRSYNSNLMCDSCLAACGQGCPDGMNYKNTSDHAAWRETMIDHRQYLAMPGPHSVWRCVPGWKLETLAFDLMHNIYLGTGRDLVASAIRTLVRQGVYTHVSDNMETVFDHIHKEVLRDTKAYGLSLPAKPPLNDASLGGADYAELSSKYKAIHVKVLIWWVALKCQRCADGSPGDQVLQVLATCCYSLQHAIETLDSSGLVMSWASASEAADALMLHAKSFSWLSSYFLRNVSFSFG</sequence>
<evidence type="ECO:0008006" key="3">
    <source>
        <dbReference type="Google" id="ProtNLM"/>
    </source>
</evidence>
<evidence type="ECO:0000313" key="2">
    <source>
        <dbReference type="Proteomes" id="UP001642484"/>
    </source>
</evidence>